<evidence type="ECO:0000256" key="1">
    <source>
        <dbReference type="SAM" id="Phobius"/>
    </source>
</evidence>
<dbReference type="EMBL" id="MDEG01000020">
    <property type="protein sequence ID" value="PPU95981.1"/>
    <property type="molecule type" value="Genomic_DNA"/>
</dbReference>
<dbReference type="RefSeq" id="WP_046981254.1">
    <property type="nucleotide sequence ID" value="NZ_CP043476.1"/>
</dbReference>
<dbReference type="InterPro" id="IPR013362">
    <property type="entry name" value="Pilus_4_PilV"/>
</dbReference>
<reference evidence="3" key="1">
    <citation type="submission" date="2016-08" db="EMBL/GenBank/DDBJ databases">
        <authorList>
            <person name="Merda D."/>
            <person name="Briand M."/>
            <person name="Taghouti G."/>
            <person name="Carrere S."/>
            <person name="Gouzy J."/>
            <person name="Portier P."/>
            <person name="Jacques M.-A."/>
            <person name="Fischer-Le Saux M."/>
        </authorList>
    </citation>
    <scope>NUCLEOTIDE SEQUENCE [LARGE SCALE GENOMIC DNA]</scope>
    <source>
        <strain evidence="3">CFBP1156</strain>
    </source>
</reference>
<keyword evidence="1" id="KW-0812">Transmembrane</keyword>
<name>A0A2S7ES76_9XANT</name>
<organism evidence="2 3">
    <name type="scientific">Xanthomonas hyacinthi</name>
    <dbReference type="NCBI Taxonomy" id="56455"/>
    <lineage>
        <taxon>Bacteria</taxon>
        <taxon>Pseudomonadati</taxon>
        <taxon>Pseudomonadota</taxon>
        <taxon>Gammaproteobacteria</taxon>
        <taxon>Lysobacterales</taxon>
        <taxon>Lysobacteraceae</taxon>
        <taxon>Xanthomonas</taxon>
    </lineage>
</organism>
<protein>
    <submittedName>
        <fullName evidence="2">Type IV pilus modification protein PilV</fullName>
    </submittedName>
</protein>
<dbReference type="InterPro" id="IPR012902">
    <property type="entry name" value="N_methyl_site"/>
</dbReference>
<sequence length="164" mass="16842">MTSAFSTRGAPSQSGASLIEVMISVLVMAIGLLGVAAMQATALRNSQSSLERSQAVISTYTMLDAMRANRDAALAGTYNTAGYLCATNGNGSLAALDQAQWVKGWRATLGVDGTADQAACGSINCNGGVCEIGLRWDDSRATNAGNGQLAQGSATQTFLTKVQL</sequence>
<keyword evidence="1" id="KW-1133">Transmembrane helix</keyword>
<comment type="caution">
    <text evidence="2">The sequence shown here is derived from an EMBL/GenBank/DDBJ whole genome shotgun (WGS) entry which is preliminary data.</text>
</comment>
<dbReference type="Proteomes" id="UP000238261">
    <property type="component" value="Unassembled WGS sequence"/>
</dbReference>
<evidence type="ECO:0000313" key="2">
    <source>
        <dbReference type="EMBL" id="PPU95981.1"/>
    </source>
</evidence>
<gene>
    <name evidence="2" type="primary">pilV</name>
    <name evidence="2" type="ORF">XhyaCFBP1156_17110</name>
</gene>
<evidence type="ECO:0000313" key="3">
    <source>
        <dbReference type="Proteomes" id="UP000238261"/>
    </source>
</evidence>
<dbReference type="OrthoDB" id="5298127at2"/>
<proteinExistence type="predicted"/>
<dbReference type="Pfam" id="PF07963">
    <property type="entry name" value="N_methyl"/>
    <property type="match status" value="1"/>
</dbReference>
<dbReference type="AlphaFoldDB" id="A0A2S7ES76"/>
<feature type="transmembrane region" description="Helical" evidence="1">
    <location>
        <begin position="21"/>
        <end position="43"/>
    </location>
</feature>
<accession>A0A2S7ES76</accession>
<dbReference type="NCBIfam" id="TIGR02523">
    <property type="entry name" value="type_IV_pilV"/>
    <property type="match status" value="1"/>
</dbReference>
<keyword evidence="1" id="KW-0472">Membrane</keyword>
<keyword evidence="3" id="KW-1185">Reference proteome</keyword>